<dbReference type="STRING" id="1359163.NLO413_0395"/>
<keyword evidence="3" id="KW-0285">Flavoprotein</keyword>
<comment type="cofactor">
    <cofactor evidence="1">
        <name>FAD</name>
        <dbReference type="ChEBI" id="CHEBI:57692"/>
    </cofactor>
</comment>
<dbReference type="InterPro" id="IPR006076">
    <property type="entry name" value="FAD-dep_OxRdtase"/>
</dbReference>
<feature type="domain" description="FAD dependent oxidoreductase" evidence="9">
    <location>
        <begin position="5"/>
        <end position="339"/>
    </location>
</feature>
<evidence type="ECO:0000256" key="6">
    <source>
        <dbReference type="ARBA" id="ARBA00039101"/>
    </source>
</evidence>
<comment type="similarity">
    <text evidence="2">Belongs to the DAMOX/DASOX family.</text>
</comment>
<sequence>MVKTVGIAGAGLMGRMLAWRLASEGWKVSLFDKDNRRGWKSCGLIAGGMLSLYSEIDSMDPIVFKLGFQSMKLWPRILDSLPKHTHFQILGSIIVSHSCDVPELERLQFAIQKKLNEMLLYDVCIVDSRIIKELEPELLFCYGIYLPGEGNIDNTQLFCNLEFALQQLEITWWEKTNVDKMYSQTIVIGEQEYNFDVVIDCRGLGARHDIPHLRGVRGEIILLDAPQVKLNRPVRMLHPRYSIYVVPRPNNKFVIGASEIESDDMSTPSVQSILELLSGAYSLHKGFAEARIIKLMSNCRPALPDNIPKIYTQDHIIRVNGLYRYGYLLAPALVEEVVQLLRNGHINYPEIHDSEV</sequence>
<evidence type="ECO:0000256" key="4">
    <source>
        <dbReference type="ARBA" id="ARBA00022827"/>
    </source>
</evidence>
<keyword evidence="5" id="KW-0560">Oxidoreductase</keyword>
<protein>
    <recommendedName>
        <fullName evidence="7">D-amino-acid oxidase</fullName>
        <ecNumber evidence="6">1.4.3.3</ecNumber>
    </recommendedName>
</protein>
<dbReference type="Gene3D" id="3.50.50.60">
    <property type="entry name" value="FAD/NAD(P)-binding domain"/>
    <property type="match status" value="1"/>
</dbReference>
<dbReference type="AlphaFoldDB" id="A0A0F3NML6"/>
<keyword evidence="11" id="KW-1185">Reference proteome</keyword>
<evidence type="ECO:0000313" key="11">
    <source>
        <dbReference type="Proteomes" id="UP000033562"/>
    </source>
</evidence>
<dbReference type="GO" id="GO:0046416">
    <property type="term" value="P:D-amino acid metabolic process"/>
    <property type="evidence" value="ECO:0007669"/>
    <property type="project" value="InterPro"/>
</dbReference>
<dbReference type="Gene3D" id="3.30.9.10">
    <property type="entry name" value="D-Amino Acid Oxidase, subunit A, domain 2"/>
    <property type="match status" value="1"/>
</dbReference>
<reference evidence="10 11" key="1">
    <citation type="submission" date="2015-02" db="EMBL/GenBank/DDBJ databases">
        <title>Genome Sequencing of Rickettsiales.</title>
        <authorList>
            <person name="Daugherty S.C."/>
            <person name="Su Q."/>
            <person name="Abolude K."/>
            <person name="Beier-Sexton M."/>
            <person name="Carlyon J.A."/>
            <person name="Carter R."/>
            <person name="Day N.P."/>
            <person name="Dumler S.J."/>
            <person name="Dyachenko V."/>
            <person name="Godinez A."/>
            <person name="Kurtti T.J."/>
            <person name="Lichay M."/>
            <person name="Mullins K.E."/>
            <person name="Ott S."/>
            <person name="Pappas-Brown V."/>
            <person name="Paris D.H."/>
            <person name="Patel P."/>
            <person name="Richards A.L."/>
            <person name="Sadzewicz L."/>
            <person name="Sears K."/>
            <person name="Seidman D."/>
            <person name="Sengamalay N."/>
            <person name="Stenos J."/>
            <person name="Tallon L.J."/>
            <person name="Vincent G."/>
            <person name="Fraser C.M."/>
            <person name="Munderloh U."/>
            <person name="Dunning-Hotopp J.C."/>
        </authorList>
    </citation>
    <scope>NUCLEOTIDE SEQUENCE [LARGE SCALE GENOMIC DNA]</scope>
    <source>
        <strain evidence="10 11">RAC413</strain>
    </source>
</reference>
<dbReference type="EMBL" id="LANX01000001">
    <property type="protein sequence ID" value="KJV69021.1"/>
    <property type="molecule type" value="Genomic_DNA"/>
</dbReference>
<dbReference type="InterPro" id="IPR036188">
    <property type="entry name" value="FAD/NAD-bd_sf"/>
</dbReference>
<dbReference type="PATRIC" id="fig|1359163.3.peg.385"/>
<evidence type="ECO:0000256" key="2">
    <source>
        <dbReference type="ARBA" id="ARBA00006730"/>
    </source>
</evidence>
<dbReference type="OrthoDB" id="9790035at2"/>
<evidence type="ECO:0000259" key="9">
    <source>
        <dbReference type="Pfam" id="PF01266"/>
    </source>
</evidence>
<dbReference type="InterPro" id="IPR023209">
    <property type="entry name" value="DAO"/>
</dbReference>
<evidence type="ECO:0000256" key="1">
    <source>
        <dbReference type="ARBA" id="ARBA00001974"/>
    </source>
</evidence>
<gene>
    <name evidence="10" type="ORF">NLO413_0395</name>
</gene>
<proteinExistence type="inferred from homology"/>
<name>A0A0F3NML6_9RICK</name>
<dbReference type="EC" id="1.4.3.3" evidence="6"/>
<dbReference type="PANTHER" id="PTHR11530">
    <property type="entry name" value="D-AMINO ACID OXIDASE"/>
    <property type="match status" value="1"/>
</dbReference>
<evidence type="ECO:0000256" key="3">
    <source>
        <dbReference type="ARBA" id="ARBA00022630"/>
    </source>
</evidence>
<evidence type="ECO:0000256" key="8">
    <source>
        <dbReference type="ARBA" id="ARBA00049547"/>
    </source>
</evidence>
<dbReference type="Proteomes" id="UP000033562">
    <property type="component" value="Unassembled WGS sequence"/>
</dbReference>
<dbReference type="PANTHER" id="PTHR11530:SF11">
    <property type="entry name" value="D-ASPARTATE OXIDASE"/>
    <property type="match status" value="1"/>
</dbReference>
<comment type="catalytic activity">
    <reaction evidence="8">
        <text>a D-alpha-amino acid + O2 + H2O = a 2-oxocarboxylate + H2O2 + NH4(+)</text>
        <dbReference type="Rhea" id="RHEA:21816"/>
        <dbReference type="ChEBI" id="CHEBI:15377"/>
        <dbReference type="ChEBI" id="CHEBI:15379"/>
        <dbReference type="ChEBI" id="CHEBI:16240"/>
        <dbReference type="ChEBI" id="CHEBI:28938"/>
        <dbReference type="ChEBI" id="CHEBI:35179"/>
        <dbReference type="ChEBI" id="CHEBI:59871"/>
        <dbReference type="EC" id="1.4.3.3"/>
    </reaction>
    <physiologicalReaction direction="left-to-right" evidence="8">
        <dbReference type="Rhea" id="RHEA:21817"/>
    </physiologicalReaction>
</comment>
<evidence type="ECO:0000256" key="7">
    <source>
        <dbReference type="ARBA" id="ARBA00039751"/>
    </source>
</evidence>
<dbReference type="Pfam" id="PF01266">
    <property type="entry name" value="DAO"/>
    <property type="match status" value="1"/>
</dbReference>
<dbReference type="RefSeq" id="WP_045808832.1">
    <property type="nucleotide sequence ID" value="NZ_LANX01000001.1"/>
</dbReference>
<evidence type="ECO:0000313" key="10">
    <source>
        <dbReference type="EMBL" id="KJV69021.1"/>
    </source>
</evidence>
<dbReference type="GO" id="GO:0071949">
    <property type="term" value="F:FAD binding"/>
    <property type="evidence" value="ECO:0007669"/>
    <property type="project" value="InterPro"/>
</dbReference>
<accession>A0A0F3NML6</accession>
<keyword evidence="4" id="KW-0274">FAD</keyword>
<organism evidence="10 11">
    <name type="scientific">Candidatus Neoehrlichia procyonis str. RAC413</name>
    <dbReference type="NCBI Taxonomy" id="1359163"/>
    <lineage>
        <taxon>Bacteria</taxon>
        <taxon>Pseudomonadati</taxon>
        <taxon>Pseudomonadota</taxon>
        <taxon>Alphaproteobacteria</taxon>
        <taxon>Rickettsiales</taxon>
        <taxon>Anaplasmataceae</taxon>
        <taxon>Candidatus Neoehrlichia</taxon>
    </lineage>
</organism>
<comment type="caution">
    <text evidence="10">The sequence shown here is derived from an EMBL/GenBank/DDBJ whole genome shotgun (WGS) entry which is preliminary data.</text>
</comment>
<dbReference type="GO" id="GO:0003884">
    <property type="term" value="F:D-amino-acid oxidase activity"/>
    <property type="evidence" value="ECO:0007669"/>
    <property type="project" value="UniProtKB-EC"/>
</dbReference>
<evidence type="ECO:0000256" key="5">
    <source>
        <dbReference type="ARBA" id="ARBA00023002"/>
    </source>
</evidence>
<dbReference type="SUPFAM" id="SSF51905">
    <property type="entry name" value="FAD/NAD(P)-binding domain"/>
    <property type="match status" value="1"/>
</dbReference>